<proteinExistence type="predicted"/>
<reference evidence="1 2" key="1">
    <citation type="journal article" date="2024" name="Nat. Commun.">
        <title>Phylogenomics reveals the evolutionary origins of lichenization in chlorophyte algae.</title>
        <authorList>
            <person name="Puginier C."/>
            <person name="Libourel C."/>
            <person name="Otte J."/>
            <person name="Skaloud P."/>
            <person name="Haon M."/>
            <person name="Grisel S."/>
            <person name="Petersen M."/>
            <person name="Berrin J.G."/>
            <person name="Delaux P.M."/>
            <person name="Dal Grande F."/>
            <person name="Keller J."/>
        </authorList>
    </citation>
    <scope>NUCLEOTIDE SEQUENCE [LARGE SCALE GENOMIC DNA]</scope>
    <source>
        <strain evidence="1 2">SAG 2145</strain>
    </source>
</reference>
<protein>
    <recommendedName>
        <fullName evidence="3">Ubiquitin-like domain-containing protein</fullName>
    </recommendedName>
</protein>
<dbReference type="Gene3D" id="3.10.20.90">
    <property type="entry name" value="Phosphatidylinositol 3-kinase Catalytic Subunit, Chain A, domain 1"/>
    <property type="match status" value="1"/>
</dbReference>
<evidence type="ECO:0000313" key="2">
    <source>
        <dbReference type="Proteomes" id="UP001438707"/>
    </source>
</evidence>
<dbReference type="InterPro" id="IPR029071">
    <property type="entry name" value="Ubiquitin-like_domsf"/>
</dbReference>
<organism evidence="1 2">
    <name type="scientific">Apatococcus lobatus</name>
    <dbReference type="NCBI Taxonomy" id="904363"/>
    <lineage>
        <taxon>Eukaryota</taxon>
        <taxon>Viridiplantae</taxon>
        <taxon>Chlorophyta</taxon>
        <taxon>core chlorophytes</taxon>
        <taxon>Trebouxiophyceae</taxon>
        <taxon>Chlorellales</taxon>
        <taxon>Chlorellaceae</taxon>
        <taxon>Apatococcus</taxon>
    </lineage>
</organism>
<sequence length="169" mass="18618">MVAKEDKALAGGEAGGGGSVALGKGAWDCDKDCEIPPEKEAEVFEEISTMEFPFEGIPTVPPRKDMDHMTFFCGGCRYRVTAYPDWTAAKVKQALWKGGIARSNKPPHKMHTPGLQSWEDLTLIYAAQQMENERQLQDYHVPPGCSVMIAIETAKLLSGKPDPDSAYWN</sequence>
<dbReference type="Proteomes" id="UP001438707">
    <property type="component" value="Unassembled WGS sequence"/>
</dbReference>
<accession>A0AAW1QMH7</accession>
<comment type="caution">
    <text evidence="1">The sequence shown here is derived from an EMBL/GenBank/DDBJ whole genome shotgun (WGS) entry which is preliminary data.</text>
</comment>
<gene>
    <name evidence="1" type="ORF">WJX74_001444</name>
</gene>
<dbReference type="SUPFAM" id="SSF54236">
    <property type="entry name" value="Ubiquitin-like"/>
    <property type="match status" value="1"/>
</dbReference>
<dbReference type="CDD" id="cd17039">
    <property type="entry name" value="Ubl_ubiquitin_like"/>
    <property type="match status" value="1"/>
</dbReference>
<evidence type="ECO:0008006" key="3">
    <source>
        <dbReference type="Google" id="ProtNLM"/>
    </source>
</evidence>
<dbReference type="EMBL" id="JALJOS010000030">
    <property type="protein sequence ID" value="KAK9822735.1"/>
    <property type="molecule type" value="Genomic_DNA"/>
</dbReference>
<name>A0AAW1QMH7_9CHLO</name>
<dbReference type="AlphaFoldDB" id="A0AAW1QMH7"/>
<evidence type="ECO:0000313" key="1">
    <source>
        <dbReference type="EMBL" id="KAK9822735.1"/>
    </source>
</evidence>
<keyword evidence="2" id="KW-1185">Reference proteome</keyword>